<protein>
    <submittedName>
        <fullName evidence="2">Uncharacterized protein</fullName>
    </submittedName>
</protein>
<evidence type="ECO:0000256" key="1">
    <source>
        <dbReference type="SAM" id="MobiDB-lite"/>
    </source>
</evidence>
<dbReference type="AlphaFoldDB" id="A0A5J4WKP5"/>
<name>A0A5J4WKP5_9EUKA</name>
<proteinExistence type="predicted"/>
<sequence length="116" mass="13467">MISRSKLTIKPEVTKARDLIRKRKTSEVEEHERSRIVKDNQDEEKQWCLDEICLKSEVKSEFGQSADNSIQRKDKIIIPYFSPLESQSQPLKIKLALQTKEDTKPIHGGSEDEDEI</sequence>
<dbReference type="Proteomes" id="UP000324800">
    <property type="component" value="Unassembled WGS sequence"/>
</dbReference>
<evidence type="ECO:0000313" key="3">
    <source>
        <dbReference type="Proteomes" id="UP000324800"/>
    </source>
</evidence>
<organism evidence="2 3">
    <name type="scientific">Streblomastix strix</name>
    <dbReference type="NCBI Taxonomy" id="222440"/>
    <lineage>
        <taxon>Eukaryota</taxon>
        <taxon>Metamonada</taxon>
        <taxon>Preaxostyla</taxon>
        <taxon>Oxymonadida</taxon>
        <taxon>Streblomastigidae</taxon>
        <taxon>Streblomastix</taxon>
    </lineage>
</organism>
<reference evidence="2 3" key="1">
    <citation type="submission" date="2019-03" db="EMBL/GenBank/DDBJ databases">
        <title>Single cell metagenomics reveals metabolic interactions within the superorganism composed of flagellate Streblomastix strix and complex community of Bacteroidetes bacteria on its surface.</title>
        <authorList>
            <person name="Treitli S.C."/>
            <person name="Kolisko M."/>
            <person name="Husnik F."/>
            <person name="Keeling P."/>
            <person name="Hampl V."/>
        </authorList>
    </citation>
    <scope>NUCLEOTIDE SEQUENCE [LARGE SCALE GENOMIC DNA]</scope>
    <source>
        <strain evidence="2">ST1C</strain>
    </source>
</reference>
<comment type="caution">
    <text evidence="2">The sequence shown here is derived from an EMBL/GenBank/DDBJ whole genome shotgun (WGS) entry which is preliminary data.</text>
</comment>
<accession>A0A5J4WKP5</accession>
<evidence type="ECO:0000313" key="2">
    <source>
        <dbReference type="EMBL" id="KAA6395112.1"/>
    </source>
</evidence>
<gene>
    <name evidence="2" type="ORF">EZS28_009364</name>
</gene>
<feature type="region of interest" description="Disordered" evidence="1">
    <location>
        <begin position="97"/>
        <end position="116"/>
    </location>
</feature>
<dbReference type="EMBL" id="SNRW01001768">
    <property type="protein sequence ID" value="KAA6395112.1"/>
    <property type="molecule type" value="Genomic_DNA"/>
</dbReference>